<organism evidence="5 6">
    <name type="scientific">Adlercreutzia caecimuris</name>
    <dbReference type="NCBI Taxonomy" id="671266"/>
    <lineage>
        <taxon>Bacteria</taxon>
        <taxon>Bacillati</taxon>
        <taxon>Actinomycetota</taxon>
        <taxon>Coriobacteriia</taxon>
        <taxon>Eggerthellales</taxon>
        <taxon>Eggerthellaceae</taxon>
        <taxon>Adlercreutzia</taxon>
    </lineage>
</organism>
<dbReference type="Gene3D" id="3.40.50.1820">
    <property type="entry name" value="alpha/beta hydrolase"/>
    <property type="match status" value="1"/>
</dbReference>
<dbReference type="GO" id="GO:0016787">
    <property type="term" value="F:hydrolase activity"/>
    <property type="evidence" value="ECO:0007669"/>
    <property type="project" value="UniProtKB-KW"/>
</dbReference>
<evidence type="ECO:0000313" key="5">
    <source>
        <dbReference type="EMBL" id="THG34817.1"/>
    </source>
</evidence>
<dbReference type="PANTHER" id="PTHR11559">
    <property type="entry name" value="CARBOXYLESTERASE"/>
    <property type="match status" value="1"/>
</dbReference>
<accession>A0A4V3WU77</accession>
<proteinExistence type="inferred from homology"/>
<gene>
    <name evidence="5" type="ORF">E5986_11185</name>
</gene>
<name>A0A4V3WU77_9ACTN</name>
<dbReference type="EC" id="3.1.1.-" evidence="3"/>
<dbReference type="Pfam" id="PF00135">
    <property type="entry name" value="COesterase"/>
    <property type="match status" value="1"/>
</dbReference>
<evidence type="ECO:0000256" key="3">
    <source>
        <dbReference type="RuleBase" id="RU361235"/>
    </source>
</evidence>
<protein>
    <recommendedName>
        <fullName evidence="3">Carboxylic ester hydrolase</fullName>
        <ecNumber evidence="3">3.1.1.-</ecNumber>
    </recommendedName>
</protein>
<dbReference type="InterPro" id="IPR029058">
    <property type="entry name" value="AB_hydrolase_fold"/>
</dbReference>
<evidence type="ECO:0000256" key="2">
    <source>
        <dbReference type="ARBA" id="ARBA00022801"/>
    </source>
</evidence>
<dbReference type="PROSITE" id="PS00122">
    <property type="entry name" value="CARBOXYLESTERASE_B_1"/>
    <property type="match status" value="1"/>
</dbReference>
<dbReference type="InterPro" id="IPR019826">
    <property type="entry name" value="Carboxylesterase_B_AS"/>
</dbReference>
<reference evidence="5 6" key="1">
    <citation type="submission" date="2019-04" db="EMBL/GenBank/DDBJ databases">
        <title>Microbes associate with the intestines of laboratory mice.</title>
        <authorList>
            <person name="Navarre W."/>
            <person name="Wong E."/>
            <person name="Huang K.C."/>
            <person name="Tropini C."/>
            <person name="Ng K."/>
            <person name="Yu B."/>
        </authorList>
    </citation>
    <scope>NUCLEOTIDE SEQUENCE [LARGE SCALE GENOMIC DNA]</scope>
    <source>
        <strain evidence="5 6">NM80_B27</strain>
    </source>
</reference>
<evidence type="ECO:0000259" key="4">
    <source>
        <dbReference type="Pfam" id="PF00135"/>
    </source>
</evidence>
<dbReference type="Proteomes" id="UP000308978">
    <property type="component" value="Unassembled WGS sequence"/>
</dbReference>
<dbReference type="InterPro" id="IPR002018">
    <property type="entry name" value="CarbesteraseB"/>
</dbReference>
<sequence length="508" mass="57404">MRIHDSKGMEVIMQAETRTGVMQSVTLESGVEAFLGIPYAKQPTGELRWKAPVRLEDSDEHRICDSFGHSACQFKDEVEPASLHEQGEDCLSLNIWVNGAGKTNLPVMVYIHGGAYFSGGSADPLYNGEHFAQSKDVVIVSINYRLNVFASIALDCLPGGEEYKESGYLAILDQIKALEWIKENIAAFGGNPDCITLFGESAGSSSQALLAILPQANTLFQRAILESGPIQLYKTKERGEAFTKEFAEIMKCETAQQLLAKTSDELLAGMQVWCDRHTYEVSLIFSPTCDGSFLPLKPMKVWKEGAAKNIDIMIGCTEDEFTYFKFYFEDLPSFWHGQFPIHFDDQIDTIDWEEKYREAYPERDFGEYYTDFMNVTGFFVGADLMAEEQSEYKPVYNYLFRYKSRIEGMGACHAIEVPFVMKNLNTPNGLMFTGPNPPAHLAEQMNTCWYNFAKTGKPSVEGVEEWPVYTAEDRAHMVIDENGWIVKHDMRAKDDAVFRPMYSVLLND</sequence>
<evidence type="ECO:0000256" key="1">
    <source>
        <dbReference type="ARBA" id="ARBA00005964"/>
    </source>
</evidence>
<dbReference type="AlphaFoldDB" id="A0A4V3WU77"/>
<keyword evidence="2 3" id="KW-0378">Hydrolase</keyword>
<feature type="domain" description="Carboxylesterase type B" evidence="4">
    <location>
        <begin position="20"/>
        <end position="494"/>
    </location>
</feature>
<dbReference type="EMBL" id="SSTJ01000022">
    <property type="protein sequence ID" value="THG34817.1"/>
    <property type="molecule type" value="Genomic_DNA"/>
</dbReference>
<dbReference type="SUPFAM" id="SSF53474">
    <property type="entry name" value="alpha/beta-Hydrolases"/>
    <property type="match status" value="1"/>
</dbReference>
<evidence type="ECO:0000313" key="6">
    <source>
        <dbReference type="Proteomes" id="UP000308978"/>
    </source>
</evidence>
<comment type="similarity">
    <text evidence="1 3">Belongs to the type-B carboxylesterase/lipase family.</text>
</comment>
<comment type="caution">
    <text evidence="5">The sequence shown here is derived from an EMBL/GenBank/DDBJ whole genome shotgun (WGS) entry which is preliminary data.</text>
</comment>
<dbReference type="RefSeq" id="WP_136436001.1">
    <property type="nucleotide sequence ID" value="NZ_SSTJ01000022.1"/>
</dbReference>
<dbReference type="InterPro" id="IPR050309">
    <property type="entry name" value="Type-B_Carboxylest/Lipase"/>
</dbReference>